<dbReference type="EnsemblPlants" id="AVESA.00010b.r2.7CG0679470.1">
    <property type="protein sequence ID" value="AVESA.00010b.r2.7CG0679470.1.CDS.1"/>
    <property type="gene ID" value="AVESA.00010b.r2.7CG0679470"/>
</dbReference>
<organism evidence="1 2">
    <name type="scientific">Avena sativa</name>
    <name type="common">Oat</name>
    <dbReference type="NCBI Taxonomy" id="4498"/>
    <lineage>
        <taxon>Eukaryota</taxon>
        <taxon>Viridiplantae</taxon>
        <taxon>Streptophyta</taxon>
        <taxon>Embryophyta</taxon>
        <taxon>Tracheophyta</taxon>
        <taxon>Spermatophyta</taxon>
        <taxon>Magnoliopsida</taxon>
        <taxon>Liliopsida</taxon>
        <taxon>Poales</taxon>
        <taxon>Poaceae</taxon>
        <taxon>BOP clade</taxon>
        <taxon>Pooideae</taxon>
        <taxon>Poodae</taxon>
        <taxon>Poeae</taxon>
        <taxon>Poeae Chloroplast Group 1 (Aveneae type)</taxon>
        <taxon>Aveninae</taxon>
        <taxon>Avena</taxon>
    </lineage>
</organism>
<accession>A0ACD6A2Y8</accession>
<evidence type="ECO:0000313" key="2">
    <source>
        <dbReference type="Proteomes" id="UP001732700"/>
    </source>
</evidence>
<reference evidence="1" key="2">
    <citation type="submission" date="2025-09" db="UniProtKB">
        <authorList>
            <consortium name="EnsemblPlants"/>
        </authorList>
    </citation>
    <scope>IDENTIFICATION</scope>
</reference>
<evidence type="ECO:0000313" key="1">
    <source>
        <dbReference type="EnsemblPlants" id="AVESA.00010b.r2.7CG0679470.1.CDS.1"/>
    </source>
</evidence>
<sequence length="371" mass="41637">MATILFSFIGSCIQKIQDIAMEEAALILGVKKELTDLQRRMKQIQCFISDAEQRSIKESAVNNWLGELRDAMYDADNIIDLARFKGNNLLADHPSSPSRKSTVCRGCSPLSCIANIQTRREIAAQIKSLNKRIERISKDDIFLTLKNTTPTGEVSVPYCRKTSPIVEPNLVGKEIIYSSRKLVDLVLTHKENKSYKLAIAGIGGVGKTTLAQKIYNDKKIKGNFNKHAWICVSQTYSEVSLLKEVLRNIGVHQEQGETVAELKRKLAEEIEDKSFFLVLDDVWQSRVWTNLLKTALHAATSAVILITTRDDTVAMEIGTEHTHRVDLMSVEVAWELLWRSMNIGEEKEVQNLKGIGNEIVVNVAASLLQSR</sequence>
<reference evidence="1" key="1">
    <citation type="submission" date="2021-05" db="EMBL/GenBank/DDBJ databases">
        <authorList>
            <person name="Scholz U."/>
            <person name="Mascher M."/>
            <person name="Fiebig A."/>
        </authorList>
    </citation>
    <scope>NUCLEOTIDE SEQUENCE [LARGE SCALE GENOMIC DNA]</scope>
</reference>
<proteinExistence type="predicted"/>
<name>A0ACD6A2Y8_AVESA</name>
<keyword evidence="2" id="KW-1185">Reference proteome</keyword>
<protein>
    <submittedName>
        <fullName evidence="1">Uncharacterized protein</fullName>
    </submittedName>
</protein>
<dbReference type="Proteomes" id="UP001732700">
    <property type="component" value="Chromosome 7C"/>
</dbReference>